<protein>
    <submittedName>
        <fullName evidence="1">Uncharacterized protein</fullName>
    </submittedName>
</protein>
<organism evidence="1">
    <name type="scientific">Anguilla anguilla</name>
    <name type="common">European freshwater eel</name>
    <name type="synonym">Muraena anguilla</name>
    <dbReference type="NCBI Taxonomy" id="7936"/>
    <lineage>
        <taxon>Eukaryota</taxon>
        <taxon>Metazoa</taxon>
        <taxon>Chordata</taxon>
        <taxon>Craniata</taxon>
        <taxon>Vertebrata</taxon>
        <taxon>Euteleostomi</taxon>
        <taxon>Actinopterygii</taxon>
        <taxon>Neopterygii</taxon>
        <taxon>Teleostei</taxon>
        <taxon>Anguilliformes</taxon>
        <taxon>Anguillidae</taxon>
        <taxon>Anguilla</taxon>
    </lineage>
</organism>
<sequence length="12" mass="1455">MFRSQLYGLNLL</sequence>
<reference evidence="1" key="1">
    <citation type="submission" date="2014-11" db="EMBL/GenBank/DDBJ databases">
        <authorList>
            <person name="Amaro Gonzalez C."/>
        </authorList>
    </citation>
    <scope>NUCLEOTIDE SEQUENCE</scope>
</reference>
<dbReference type="EMBL" id="GBXM01043452">
    <property type="protein sequence ID" value="JAH65125.1"/>
    <property type="molecule type" value="Transcribed_RNA"/>
</dbReference>
<accession>A0A0E9UIN3</accession>
<proteinExistence type="predicted"/>
<name>A0A0E9UIN3_ANGAN</name>
<evidence type="ECO:0000313" key="1">
    <source>
        <dbReference type="EMBL" id="JAH65125.1"/>
    </source>
</evidence>
<reference evidence="1" key="2">
    <citation type="journal article" date="2015" name="Fish Shellfish Immunol.">
        <title>Early steps in the European eel (Anguilla anguilla)-Vibrio vulnificus interaction in the gills: Role of the RtxA13 toxin.</title>
        <authorList>
            <person name="Callol A."/>
            <person name="Pajuelo D."/>
            <person name="Ebbesson L."/>
            <person name="Teles M."/>
            <person name="MacKenzie S."/>
            <person name="Amaro C."/>
        </authorList>
    </citation>
    <scope>NUCLEOTIDE SEQUENCE</scope>
</reference>